<comment type="caution">
    <text evidence="4">The sequence shown here is derived from an EMBL/GenBank/DDBJ whole genome shotgun (WGS) entry which is preliminary data.</text>
</comment>
<evidence type="ECO:0000259" key="3">
    <source>
        <dbReference type="Pfam" id="PF02317"/>
    </source>
</evidence>
<protein>
    <submittedName>
        <fullName evidence="4">Dehydrogenase</fullName>
    </submittedName>
</protein>
<evidence type="ECO:0000313" key="4">
    <source>
        <dbReference type="EMBL" id="ODR46145.1"/>
    </source>
</evidence>
<dbReference type="InterPro" id="IPR003421">
    <property type="entry name" value="Opine_DH"/>
</dbReference>
<dbReference type="InterPro" id="IPR013328">
    <property type="entry name" value="6PGD_dom2"/>
</dbReference>
<gene>
    <name evidence="4" type="ORF">BEI63_27960</name>
</gene>
<feature type="domain" description="Glycerol-3-phosphate dehydrogenase NAD-dependent N-terminal" evidence="2">
    <location>
        <begin position="4"/>
        <end position="107"/>
    </location>
</feature>
<dbReference type="RefSeq" id="WP_069408941.1">
    <property type="nucleotide sequence ID" value="NZ_DBFYTW010000015.1"/>
</dbReference>
<dbReference type="Gene3D" id="3.40.50.720">
    <property type="entry name" value="NAD(P)-binding Rossmann-like Domain"/>
    <property type="match status" value="1"/>
</dbReference>
<dbReference type="PANTHER" id="PTHR38015:SF1">
    <property type="entry name" value="OPINE DEHYDROGENASE DOMAIN-CONTAINING PROTEIN"/>
    <property type="match status" value="1"/>
</dbReference>
<feature type="domain" description="Opine dehydrogenase" evidence="3">
    <location>
        <begin position="185"/>
        <end position="327"/>
    </location>
</feature>
<keyword evidence="5" id="KW-1185">Reference proteome</keyword>
<dbReference type="Proteomes" id="UP000094869">
    <property type="component" value="Unassembled WGS sequence"/>
</dbReference>
<dbReference type="EMBL" id="MEHD01000050">
    <property type="protein sequence ID" value="ODR46145.1"/>
    <property type="molecule type" value="Genomic_DNA"/>
</dbReference>
<organism evidence="4 5">
    <name type="scientific">Eisenbergiella tayi</name>
    <dbReference type="NCBI Taxonomy" id="1432052"/>
    <lineage>
        <taxon>Bacteria</taxon>
        <taxon>Bacillati</taxon>
        <taxon>Bacillota</taxon>
        <taxon>Clostridia</taxon>
        <taxon>Lachnospirales</taxon>
        <taxon>Lachnospiraceae</taxon>
        <taxon>Eisenbergiella</taxon>
    </lineage>
</organism>
<dbReference type="Pfam" id="PF02317">
    <property type="entry name" value="Octopine_DH"/>
    <property type="match status" value="1"/>
</dbReference>
<evidence type="ECO:0000313" key="5">
    <source>
        <dbReference type="Proteomes" id="UP000094869"/>
    </source>
</evidence>
<dbReference type="Gene3D" id="1.10.1040.10">
    <property type="entry name" value="N-(1-d-carboxylethyl)-l-norvaline Dehydrogenase, domain 2"/>
    <property type="match status" value="1"/>
</dbReference>
<dbReference type="Pfam" id="PF01210">
    <property type="entry name" value="NAD_Gly3P_dh_N"/>
    <property type="match status" value="1"/>
</dbReference>
<name>A0ABX3ACC5_9FIRM</name>
<evidence type="ECO:0000259" key="2">
    <source>
        <dbReference type="Pfam" id="PF01210"/>
    </source>
</evidence>
<dbReference type="InterPro" id="IPR008927">
    <property type="entry name" value="6-PGluconate_DH-like_C_sf"/>
</dbReference>
<evidence type="ECO:0000256" key="1">
    <source>
        <dbReference type="ARBA" id="ARBA00023002"/>
    </source>
</evidence>
<dbReference type="SUPFAM" id="SSF51735">
    <property type="entry name" value="NAD(P)-binding Rossmann-fold domains"/>
    <property type="match status" value="1"/>
</dbReference>
<dbReference type="PANTHER" id="PTHR38015">
    <property type="entry name" value="BLR6086 PROTEIN"/>
    <property type="match status" value="1"/>
</dbReference>
<accession>A0ABX3ACC5</accession>
<reference evidence="4 5" key="1">
    <citation type="submission" date="2016-08" db="EMBL/GenBank/DDBJ databases">
        <title>Characterization of Isolates of Eisenbergiella tayi Derived from Blood Cultures, Using Whole Genome Sequencing.</title>
        <authorList>
            <person name="Bernier A.-M."/>
            <person name="Burdz T."/>
            <person name="Wiebe D."/>
            <person name="Bernard K."/>
        </authorList>
    </citation>
    <scope>NUCLEOTIDE SEQUENCE [LARGE SCALE GENOMIC DNA]</scope>
    <source>
        <strain evidence="4 5">NML120146</strain>
    </source>
</reference>
<keyword evidence="1" id="KW-0560">Oxidoreductase</keyword>
<dbReference type="InterPro" id="IPR011128">
    <property type="entry name" value="G3P_DH_NAD-dep_N"/>
</dbReference>
<dbReference type="InterPro" id="IPR036291">
    <property type="entry name" value="NAD(P)-bd_dom_sf"/>
</dbReference>
<proteinExistence type="predicted"/>
<sequence>MAVKVAVLGGGNGGHAAAADLSNRGFCVHMYEDARFAGNIKKVFDTHEITMTGAAGNATVKIDMVTSDLQEAIQDVEFIFVAVPAFAHDVYARALAELVHPGQTVMVMPGTFDSLIFWKEFRKKGLEDVVVAETNTLPYATRLQGPGSTLIMSLFNPLKVGVMPACRTQETVEKLRTFYPSPEAVESVIACGLSSLNPIIHVPGCILNAGRIEYAKGEFYFYTEGFTPCVARTTEAIDKERIALLDSFGYASDIVAHGVGGSIITDDIGEAIASDPNFAKIKGPADTNSRYYAEDIPYGLAPWAKLARAMNVDVPVIGSMITIGSALLGYDCWTKGHSLQDLGIEGMTKEELKEYLETGK</sequence>
<dbReference type="SUPFAM" id="SSF48179">
    <property type="entry name" value="6-phosphogluconate dehydrogenase C-terminal domain-like"/>
    <property type="match status" value="1"/>
</dbReference>
<dbReference type="InterPro" id="IPR051729">
    <property type="entry name" value="Opine/Lysopine_DH"/>
</dbReference>